<proteinExistence type="predicted"/>
<feature type="non-terminal residue" evidence="1">
    <location>
        <position position="1"/>
    </location>
</feature>
<reference evidence="1" key="1">
    <citation type="journal article" date="2014" name="Front. Microbiol.">
        <title>High frequency of phylogenetically diverse reductive dehalogenase-homologous genes in deep subseafloor sedimentary metagenomes.</title>
        <authorList>
            <person name="Kawai M."/>
            <person name="Futagami T."/>
            <person name="Toyoda A."/>
            <person name="Takaki Y."/>
            <person name="Nishi S."/>
            <person name="Hori S."/>
            <person name="Arai W."/>
            <person name="Tsubouchi T."/>
            <person name="Morono Y."/>
            <person name="Uchiyama I."/>
            <person name="Ito T."/>
            <person name="Fujiyama A."/>
            <person name="Inagaki F."/>
            <person name="Takami H."/>
        </authorList>
    </citation>
    <scope>NUCLEOTIDE SEQUENCE</scope>
    <source>
        <strain evidence="1">Expedition CK06-06</strain>
    </source>
</reference>
<name>X1SVG3_9ZZZZ</name>
<sequence>DLFKKCSNILIATNKLKVDIEGVFKKLEEKGINEKDLKKILELTLEYNVNLYKVIIDTFGQDKKTRSAIKEILSEIDAVFNDYDKFKEEELKVF</sequence>
<comment type="caution">
    <text evidence="1">The sequence shown here is derived from an EMBL/GenBank/DDBJ whole genome shotgun (WGS) entry which is preliminary data.</text>
</comment>
<evidence type="ECO:0000313" key="1">
    <source>
        <dbReference type="EMBL" id="GAI83121.1"/>
    </source>
</evidence>
<gene>
    <name evidence="1" type="ORF">S12H4_24950</name>
</gene>
<protein>
    <submittedName>
        <fullName evidence="1">Uncharacterized protein</fullName>
    </submittedName>
</protein>
<accession>X1SVG3</accession>
<dbReference type="AlphaFoldDB" id="X1SVG3"/>
<dbReference type="EMBL" id="BARW01013740">
    <property type="protein sequence ID" value="GAI83121.1"/>
    <property type="molecule type" value="Genomic_DNA"/>
</dbReference>
<organism evidence="1">
    <name type="scientific">marine sediment metagenome</name>
    <dbReference type="NCBI Taxonomy" id="412755"/>
    <lineage>
        <taxon>unclassified sequences</taxon>
        <taxon>metagenomes</taxon>
        <taxon>ecological metagenomes</taxon>
    </lineage>
</organism>